<dbReference type="SMART" id="SM00482">
    <property type="entry name" value="POLAc"/>
    <property type="match status" value="1"/>
</dbReference>
<evidence type="ECO:0000256" key="2">
    <source>
        <dbReference type="SAM" id="MobiDB-lite"/>
    </source>
</evidence>
<organism evidence="4 5">
    <name type="scientific">Puccinia coronata f. sp. avenae</name>
    <dbReference type="NCBI Taxonomy" id="200324"/>
    <lineage>
        <taxon>Eukaryota</taxon>
        <taxon>Fungi</taxon>
        <taxon>Dikarya</taxon>
        <taxon>Basidiomycota</taxon>
        <taxon>Pucciniomycotina</taxon>
        <taxon>Pucciniomycetes</taxon>
        <taxon>Pucciniales</taxon>
        <taxon>Pucciniaceae</taxon>
        <taxon>Puccinia</taxon>
    </lineage>
</organism>
<accession>A0A2N5T305</accession>
<dbReference type="GO" id="GO:0005760">
    <property type="term" value="C:gamma DNA polymerase complex"/>
    <property type="evidence" value="ECO:0007669"/>
    <property type="project" value="InterPro"/>
</dbReference>
<sequence length="1437" mass="161920">MRRLQHPSIVYSRVRRTSKTRPNYPSHQSGALTGSRALSSLQSQPEDIPEDSSHDPLVRNAVGVQLLPRSIHRQIFPHDTFPPPSERAVQLSKEHLSRHGLAKGISDPIEAPLFNLPPLLGKTIDQHFISMGIDRSEPYLSNAKAFSLAHLPSIPTNWSQLPGWTVYHSDGSFEAIDHPPESEYALLLDVETFPALTQYAIMATAVSGESWYSWLSPWLLDTTDQPHHLIPMPSNTHRLIVGHHVGFDRARIQQEYSLKGTRTRFLDTMSLHIATFGLSNPQRPAYLFKKKKALSDQQNLGEHDTPSPNDPLHDFLNAGSLHTQLTDLDTSNQTSWTDVASMNSLEEVAKLHCGIKLDKTLRNVFLESDKSQIVKNIPQLLEYCARDVSATHAVYCKLLPLFLEQCPHPVSFAGMLHMGNPFLPVDETWETYLKRSESAFLTKSTTVKASLLRLAEATRKLMFVKDPKTGRPIYEDDHWLKQLDWTPKKARWSSLQTTQDLSSSPHSEDASDPGTPIQDSKKTIPAWFANVQRSRQGDSCCIPPDSPLAALLFKVKFNGHPVVWSRKLGWMFSLVLDPDAPSSNIPADEIDIRDVPEQFELRENERIFKLPSSAAQSTKRVRTLLSRNNAKLFEKEVLSSPYPEAHMACQISKSSVISNDLIQAISARCLELAAEAKTLDSQDAKLDPWLRQLDWTPVIEESNLSLEDEAFTSHDPAATEIGLHQTQKSPRSLKLPEEEKVWPHWYWLLARRGIDNIGLTTKSQMTPLLLRLSFCGFPLYRSKQHGWVFRIPLSELTEPYDSRSPLSFDFERDPMFFNDQEEAVFFKMPHPDGESENVGSPLSKSFDKAFENEILRANPLCIDHISANLLSDSAHVTLKEADSHALADNARQALSMNMQCSYWLNASQRIKDQMVVWDPNPPHAKSDCPELSKRKQGLILPQVTVMGTITRRATEKTWLAAANAKKNKIGTELKSMIRAPPGYSIVGADVDSEELWISSVMGDAQFGMHGATAIGWMTLEGTKVAGTDLHSKTASILGISRNDAKVFNYSRIYGAGIAHAVQLLMKADPTASKEEATKLAKQLYASTKGVKNYRAETFSRKFWYGGTESYLFNKLEQIALAEYPETPALNCGITRALRKCHLPSAGEGPDFMTSRVNWAVQSSGVDYLHMLIVAMDYLIDRYGIAARYMISVHDEIRYLSAWEDHYRCALALQIANLWTRCQFAFKLEMDDLPQSCAWFSAVDVDHVLRKEVDLSCVTPSNPDPIPPGESLDIIKLLELTPMGLGKSHKPLEVPDQLINESAHLFRADNSQAVKHRSTQLEWLAAQSSKDRDEVRKHWLRAQHQEEQAWVELELRQRASPARPQQTSSDVAPKIPQPLYRRVHIPQKTQPSSSPRPSLPSHQSPLNHLRKKVDDDPDMSAWKAFDASQSIRYPHHQL</sequence>
<name>A0A2N5T305_9BASI</name>
<dbReference type="InterPro" id="IPR043502">
    <property type="entry name" value="DNA/RNA_pol_sf"/>
</dbReference>
<evidence type="ECO:0000259" key="3">
    <source>
        <dbReference type="SMART" id="SM00482"/>
    </source>
</evidence>
<dbReference type="SUPFAM" id="SSF53098">
    <property type="entry name" value="Ribonuclease H-like"/>
    <property type="match status" value="1"/>
</dbReference>
<dbReference type="Gene3D" id="3.30.70.370">
    <property type="match status" value="1"/>
</dbReference>
<dbReference type="STRING" id="200324.A0A2N5T305"/>
<dbReference type="PANTHER" id="PTHR10267:SF0">
    <property type="entry name" value="DNA POLYMERASE SUBUNIT GAMMA-1"/>
    <property type="match status" value="1"/>
</dbReference>
<dbReference type="Gene3D" id="1.10.150.20">
    <property type="entry name" value="5' to 3' exonuclease, C-terminal subdomain"/>
    <property type="match status" value="1"/>
</dbReference>
<dbReference type="InterPro" id="IPR002297">
    <property type="entry name" value="DNA-dir_DNA_pol_A_mt"/>
</dbReference>
<dbReference type="OrthoDB" id="5588663at2759"/>
<evidence type="ECO:0000313" key="5">
    <source>
        <dbReference type="Proteomes" id="UP000235388"/>
    </source>
</evidence>
<evidence type="ECO:0000313" key="4">
    <source>
        <dbReference type="EMBL" id="PLW19883.1"/>
    </source>
</evidence>
<dbReference type="GO" id="GO:0006264">
    <property type="term" value="P:mitochondrial DNA replication"/>
    <property type="evidence" value="ECO:0007669"/>
    <property type="project" value="TreeGrafter"/>
</dbReference>
<dbReference type="GO" id="GO:0003677">
    <property type="term" value="F:DNA binding"/>
    <property type="evidence" value="ECO:0007669"/>
    <property type="project" value="InterPro"/>
</dbReference>
<feature type="region of interest" description="Disordered" evidence="2">
    <location>
        <begin position="496"/>
        <end position="520"/>
    </location>
</feature>
<reference evidence="4 5" key="1">
    <citation type="submission" date="2017-11" db="EMBL/GenBank/DDBJ databases">
        <title>De novo assembly and phasing of dikaryotic genomes from two isolates of Puccinia coronata f. sp. avenae, the causal agent of oat crown rust.</title>
        <authorList>
            <person name="Miller M.E."/>
            <person name="Zhang Y."/>
            <person name="Omidvar V."/>
            <person name="Sperschneider J."/>
            <person name="Schwessinger B."/>
            <person name="Raley C."/>
            <person name="Palmer J.M."/>
            <person name="Garnica D."/>
            <person name="Upadhyaya N."/>
            <person name="Rathjen J."/>
            <person name="Taylor J.M."/>
            <person name="Park R.F."/>
            <person name="Dodds P.N."/>
            <person name="Hirsch C.D."/>
            <person name="Kianian S.F."/>
            <person name="Figueroa M."/>
        </authorList>
    </citation>
    <scope>NUCLEOTIDE SEQUENCE [LARGE SCALE GENOMIC DNA]</scope>
    <source>
        <strain evidence="4">12NC29</strain>
    </source>
</reference>
<protein>
    <recommendedName>
        <fullName evidence="1">Mitochondrial DNA polymerase catalytic subunit</fullName>
    </recommendedName>
</protein>
<feature type="region of interest" description="Disordered" evidence="2">
    <location>
        <begin position="15"/>
        <end position="56"/>
    </location>
</feature>
<dbReference type="PANTHER" id="PTHR10267">
    <property type="entry name" value="DNA POLYMERASE SUBUNIT GAMMA-1"/>
    <property type="match status" value="1"/>
</dbReference>
<dbReference type="Gene3D" id="3.30.420.390">
    <property type="match status" value="2"/>
</dbReference>
<feature type="compositionally biased region" description="Polar residues" evidence="2">
    <location>
        <begin position="20"/>
        <end position="45"/>
    </location>
</feature>
<comment type="caution">
    <text evidence="4">The sequence shown here is derived from an EMBL/GenBank/DDBJ whole genome shotgun (WGS) entry which is preliminary data.</text>
</comment>
<dbReference type="InterPro" id="IPR041336">
    <property type="entry name" value="DNApol_Exo"/>
</dbReference>
<dbReference type="EMBL" id="PGCJ01000806">
    <property type="protein sequence ID" value="PLW19883.1"/>
    <property type="molecule type" value="Genomic_DNA"/>
</dbReference>
<gene>
    <name evidence="4" type="ORF">PCANC_09254</name>
</gene>
<feature type="compositionally biased region" description="Low complexity" evidence="2">
    <location>
        <begin position="1390"/>
        <end position="1404"/>
    </location>
</feature>
<dbReference type="InterPro" id="IPR001098">
    <property type="entry name" value="DNA-dir_DNA_pol_A_palm_dom"/>
</dbReference>
<dbReference type="Proteomes" id="UP000235388">
    <property type="component" value="Unassembled WGS sequence"/>
</dbReference>
<keyword evidence="5" id="KW-1185">Reference proteome</keyword>
<dbReference type="GO" id="GO:0008408">
    <property type="term" value="F:3'-5' exonuclease activity"/>
    <property type="evidence" value="ECO:0007669"/>
    <property type="project" value="TreeGrafter"/>
</dbReference>
<feature type="domain" description="DNA-directed DNA polymerase family A palm" evidence="3">
    <location>
        <begin position="970"/>
        <end position="1204"/>
    </location>
</feature>
<evidence type="ECO:0000256" key="1">
    <source>
        <dbReference type="ARBA" id="ARBA00031966"/>
    </source>
</evidence>
<dbReference type="Pfam" id="PF18136">
    <property type="entry name" value="DNApol_Exo"/>
    <property type="match status" value="1"/>
</dbReference>
<dbReference type="SUPFAM" id="SSF56672">
    <property type="entry name" value="DNA/RNA polymerases"/>
    <property type="match status" value="1"/>
</dbReference>
<dbReference type="Pfam" id="PF00476">
    <property type="entry name" value="DNA_pol_A"/>
    <property type="match status" value="1"/>
</dbReference>
<dbReference type="InterPro" id="IPR012337">
    <property type="entry name" value="RNaseH-like_sf"/>
</dbReference>
<dbReference type="FunFam" id="3.30.420.390:FF:000003">
    <property type="entry name" value="DNA polymerase gamma, mitochondrial"/>
    <property type="match status" value="1"/>
</dbReference>
<dbReference type="PRINTS" id="PR00867">
    <property type="entry name" value="DNAPOLG"/>
</dbReference>
<dbReference type="GO" id="GO:0003887">
    <property type="term" value="F:DNA-directed DNA polymerase activity"/>
    <property type="evidence" value="ECO:0007669"/>
    <property type="project" value="InterPro"/>
</dbReference>
<proteinExistence type="predicted"/>
<feature type="region of interest" description="Disordered" evidence="2">
    <location>
        <begin position="1355"/>
        <end position="1415"/>
    </location>
</feature>